<keyword evidence="3" id="KW-1185">Reference proteome</keyword>
<gene>
    <name evidence="2" type="ORF">QRT03_25670</name>
</gene>
<name>A0ABT7MFD5_9PSEU</name>
<sequence>MKLLPFALGVGVGYVLGARAGRERYEQLSRAYRRVADNPQVQAAAGVAQAKAGEAVQAAVSVAKEKVAPSPSTGHEPAAPGRSAGSNGR</sequence>
<proteinExistence type="predicted"/>
<dbReference type="RefSeq" id="WP_286055966.1">
    <property type="nucleotide sequence ID" value="NZ_JASVWF010000007.1"/>
</dbReference>
<accession>A0ABT7MFD5</accession>
<organism evidence="2 3">
    <name type="scientific">Actinomycetospora termitidis</name>
    <dbReference type="NCBI Taxonomy" id="3053470"/>
    <lineage>
        <taxon>Bacteria</taxon>
        <taxon>Bacillati</taxon>
        <taxon>Actinomycetota</taxon>
        <taxon>Actinomycetes</taxon>
        <taxon>Pseudonocardiales</taxon>
        <taxon>Pseudonocardiaceae</taxon>
        <taxon>Actinomycetospora</taxon>
    </lineage>
</organism>
<comment type="caution">
    <text evidence="2">The sequence shown here is derived from an EMBL/GenBank/DDBJ whole genome shotgun (WGS) entry which is preliminary data.</text>
</comment>
<dbReference type="EMBL" id="JASVWF010000007">
    <property type="protein sequence ID" value="MDL5159382.1"/>
    <property type="molecule type" value="Genomic_DNA"/>
</dbReference>
<evidence type="ECO:0000313" key="3">
    <source>
        <dbReference type="Proteomes" id="UP001231924"/>
    </source>
</evidence>
<evidence type="ECO:0000313" key="2">
    <source>
        <dbReference type="EMBL" id="MDL5159382.1"/>
    </source>
</evidence>
<reference evidence="2 3" key="1">
    <citation type="submission" date="2023-06" db="EMBL/GenBank/DDBJ databases">
        <title>Actinomycetospora Odt1-22.</title>
        <authorList>
            <person name="Supong K."/>
        </authorList>
    </citation>
    <scope>NUCLEOTIDE SEQUENCE [LARGE SCALE GENOMIC DNA]</scope>
    <source>
        <strain evidence="2 3">Odt1-22</strain>
    </source>
</reference>
<evidence type="ECO:0008006" key="4">
    <source>
        <dbReference type="Google" id="ProtNLM"/>
    </source>
</evidence>
<dbReference type="Proteomes" id="UP001231924">
    <property type="component" value="Unassembled WGS sequence"/>
</dbReference>
<feature type="region of interest" description="Disordered" evidence="1">
    <location>
        <begin position="65"/>
        <end position="89"/>
    </location>
</feature>
<protein>
    <recommendedName>
        <fullName evidence="4">Protoporphyrinogen oxidase</fullName>
    </recommendedName>
</protein>
<evidence type="ECO:0000256" key="1">
    <source>
        <dbReference type="SAM" id="MobiDB-lite"/>
    </source>
</evidence>